<protein>
    <submittedName>
        <fullName evidence="2">Uncharacterized protein</fullName>
    </submittedName>
</protein>
<proteinExistence type="predicted"/>
<reference evidence="2 3" key="1">
    <citation type="submission" date="2016-11" db="EMBL/GenBank/DDBJ databases">
        <title>Draft Genome Assembly of Colletotrichum chlorophyti a pathogen of herbaceous plants.</title>
        <authorList>
            <person name="Gan P."/>
            <person name="Narusaka M."/>
            <person name="Tsushima A."/>
            <person name="Narusaka Y."/>
            <person name="Takano Y."/>
            <person name="Shirasu K."/>
        </authorList>
    </citation>
    <scope>NUCLEOTIDE SEQUENCE [LARGE SCALE GENOMIC DNA]</scope>
    <source>
        <strain evidence="2 3">NTL11</strain>
    </source>
</reference>
<dbReference type="AlphaFoldDB" id="A0A1Q8RVM6"/>
<evidence type="ECO:0000313" key="2">
    <source>
        <dbReference type="EMBL" id="OLN88555.1"/>
    </source>
</evidence>
<gene>
    <name evidence="2" type="ORF">CCHL11_01862</name>
</gene>
<keyword evidence="3" id="KW-1185">Reference proteome</keyword>
<dbReference type="OrthoDB" id="10471887at2759"/>
<evidence type="ECO:0000256" key="1">
    <source>
        <dbReference type="SAM" id="MobiDB-lite"/>
    </source>
</evidence>
<sequence>MVHAGVTQQRKREKKRRRKKDYILRWTRPMRLVMVGGRQASGRNQQRSDSHRLPSYPPSSVLVRLVHVTPVGVAA</sequence>
<comment type="caution">
    <text evidence="2">The sequence shown here is derived from an EMBL/GenBank/DDBJ whole genome shotgun (WGS) entry which is preliminary data.</text>
</comment>
<feature type="compositionally biased region" description="Basic residues" evidence="1">
    <location>
        <begin position="9"/>
        <end position="20"/>
    </location>
</feature>
<name>A0A1Q8RVM6_9PEZI</name>
<organism evidence="2 3">
    <name type="scientific">Colletotrichum chlorophyti</name>
    <dbReference type="NCBI Taxonomy" id="708187"/>
    <lineage>
        <taxon>Eukaryota</taxon>
        <taxon>Fungi</taxon>
        <taxon>Dikarya</taxon>
        <taxon>Ascomycota</taxon>
        <taxon>Pezizomycotina</taxon>
        <taxon>Sordariomycetes</taxon>
        <taxon>Hypocreomycetidae</taxon>
        <taxon>Glomerellales</taxon>
        <taxon>Glomerellaceae</taxon>
        <taxon>Colletotrichum</taxon>
    </lineage>
</organism>
<feature type="region of interest" description="Disordered" evidence="1">
    <location>
        <begin position="1"/>
        <end position="20"/>
    </location>
</feature>
<dbReference type="Proteomes" id="UP000186583">
    <property type="component" value="Unassembled WGS sequence"/>
</dbReference>
<feature type="region of interest" description="Disordered" evidence="1">
    <location>
        <begin position="35"/>
        <end position="57"/>
    </location>
</feature>
<dbReference type="EMBL" id="MPGH01000087">
    <property type="protein sequence ID" value="OLN88555.1"/>
    <property type="molecule type" value="Genomic_DNA"/>
</dbReference>
<evidence type="ECO:0000313" key="3">
    <source>
        <dbReference type="Proteomes" id="UP000186583"/>
    </source>
</evidence>
<accession>A0A1Q8RVM6</accession>